<accession>A0A2R6AGT0</accession>
<keyword evidence="7" id="KW-0406">Ion transport</keyword>
<feature type="transmembrane region" description="Helical" evidence="11">
    <location>
        <begin position="119"/>
        <end position="139"/>
    </location>
</feature>
<dbReference type="GO" id="GO:0015297">
    <property type="term" value="F:antiporter activity"/>
    <property type="evidence" value="ECO:0007669"/>
    <property type="project" value="UniProtKB-KW"/>
</dbReference>
<feature type="domain" description="CBS" evidence="12">
    <location>
        <begin position="478"/>
        <end position="537"/>
    </location>
</feature>
<dbReference type="PROSITE" id="PS51371">
    <property type="entry name" value="CBS"/>
    <property type="match status" value="1"/>
</dbReference>
<evidence type="ECO:0000256" key="1">
    <source>
        <dbReference type="ARBA" id="ARBA00004141"/>
    </source>
</evidence>
<dbReference type="PANTHER" id="PTHR43562">
    <property type="entry name" value="NAPA-TYPE SODIUM/HYDROGEN ANTIPORTER"/>
    <property type="match status" value="1"/>
</dbReference>
<feature type="transmembrane region" description="Helical" evidence="11">
    <location>
        <begin position="222"/>
        <end position="237"/>
    </location>
</feature>
<feature type="transmembrane region" description="Helical" evidence="11">
    <location>
        <begin position="151"/>
        <end position="176"/>
    </location>
</feature>
<dbReference type="PANTHER" id="PTHR43562:SF3">
    <property type="entry name" value="SODIUM ION_PROTON EXCHANGER (EUROFUNG)"/>
    <property type="match status" value="1"/>
</dbReference>
<evidence type="ECO:0000256" key="3">
    <source>
        <dbReference type="ARBA" id="ARBA00022449"/>
    </source>
</evidence>
<keyword evidence="4 11" id="KW-0812">Transmembrane</keyword>
<dbReference type="GO" id="GO:0016020">
    <property type="term" value="C:membrane"/>
    <property type="evidence" value="ECO:0007669"/>
    <property type="project" value="UniProtKB-SubCell"/>
</dbReference>
<evidence type="ECO:0000256" key="2">
    <source>
        <dbReference type="ARBA" id="ARBA00022448"/>
    </source>
</evidence>
<keyword evidence="5 11" id="KW-1133">Transmembrane helix</keyword>
<evidence type="ECO:0000256" key="5">
    <source>
        <dbReference type="ARBA" id="ARBA00022989"/>
    </source>
</evidence>
<evidence type="ECO:0000256" key="6">
    <source>
        <dbReference type="ARBA" id="ARBA00023053"/>
    </source>
</evidence>
<dbReference type="SMART" id="SM00116">
    <property type="entry name" value="CBS"/>
    <property type="match status" value="2"/>
</dbReference>
<proteinExistence type="predicted"/>
<feature type="transmembrane region" description="Helical" evidence="11">
    <location>
        <begin position="243"/>
        <end position="260"/>
    </location>
</feature>
<keyword evidence="10" id="KW-0129">CBS domain</keyword>
<feature type="transmembrane region" description="Helical" evidence="11">
    <location>
        <begin position="57"/>
        <end position="78"/>
    </location>
</feature>
<feature type="transmembrane region" description="Helical" evidence="11">
    <location>
        <begin position="300"/>
        <end position="324"/>
    </location>
</feature>
<dbReference type="InterPro" id="IPR006153">
    <property type="entry name" value="Cation/H_exchanger_TM"/>
</dbReference>
<dbReference type="Gene3D" id="1.20.1530.20">
    <property type="match status" value="1"/>
</dbReference>
<reference evidence="13 14" key="1">
    <citation type="submission" date="2017-04" db="EMBL/GenBank/DDBJ databases">
        <title>Novel microbial lineages endemic to geothermal iron-oxide mats fill important gaps in the evolutionary history of Archaea.</title>
        <authorList>
            <person name="Jay Z.J."/>
            <person name="Beam J.P."/>
            <person name="Dlakic M."/>
            <person name="Rusch D.B."/>
            <person name="Kozubal M.A."/>
            <person name="Inskeep W.P."/>
        </authorList>
    </citation>
    <scope>NUCLEOTIDE SEQUENCE [LARGE SCALE GENOMIC DNA]</scope>
    <source>
        <strain evidence="13">BE_D</strain>
    </source>
</reference>
<organism evidence="13 14">
    <name type="scientific">Candidatus Marsarchaeota G1 archaeon BE_D</name>
    <dbReference type="NCBI Taxonomy" id="1978156"/>
    <lineage>
        <taxon>Archaea</taxon>
        <taxon>Candidatus Marsarchaeota</taxon>
        <taxon>Candidatus Marsarchaeota group 1</taxon>
    </lineage>
</organism>
<evidence type="ECO:0000256" key="7">
    <source>
        <dbReference type="ARBA" id="ARBA00023065"/>
    </source>
</evidence>
<dbReference type="InterPro" id="IPR046342">
    <property type="entry name" value="CBS_dom_sf"/>
</dbReference>
<keyword evidence="2" id="KW-0813">Transport</keyword>
<dbReference type="SUPFAM" id="SSF54631">
    <property type="entry name" value="CBS-domain pair"/>
    <property type="match status" value="1"/>
</dbReference>
<feature type="transmembrane region" description="Helical" evidence="11">
    <location>
        <begin position="272"/>
        <end position="294"/>
    </location>
</feature>
<dbReference type="Pfam" id="PF00571">
    <property type="entry name" value="CBS"/>
    <property type="match status" value="1"/>
</dbReference>
<sequence length="537" mass="58559">MNESVLGLLYLGVLLLVVKLFEDVFERIRMPPLVGAIIGGIILGKSVLNFVQANTVALFVELGVIMMLFLAGAEEFDIEAIADLRRNKRLLLATFLNWGFGTLLMLFVFSFFIPISLPSLLLFCSILSMSSVAPLARVLKDLGITKSYFAINIFAYALLVEVAGLIGSAVFLQLAIGGSFGALKVINAVFPITLFLIALYSVRKELPKVIIAVEKFIKSREVVLAIIVSFILILGYLGDSVGFNAGVVALFLGYFFSRYLERRPHILERLRGLTYGFFEPMFFGGLGLSVNLVSVRSAPLLAVVIVLTVIVVKISLGYIGGAVLRSEKPFYQAVGSSLKGGVDGALLLSALLLGVISSKLYTMALITILILTTTFAPTLKGLKKITKEKRESIKDVHVLRSYIAWYTQDTPAGEVAKMLPHIIVNEKEKLKPVVEKMAQLGILGAIVTNDVGEVVGTLVLKDVLSLSDREELQVGQAMRKQVVSVDFGTPASELIDLFHKTQIPIIAVLDEKGRVVSTVSERELLIYLTKGSLNVET</sequence>
<dbReference type="GO" id="GO:0006814">
    <property type="term" value="P:sodium ion transport"/>
    <property type="evidence" value="ECO:0007669"/>
    <property type="project" value="UniProtKB-KW"/>
</dbReference>
<dbReference type="GO" id="GO:1902600">
    <property type="term" value="P:proton transmembrane transport"/>
    <property type="evidence" value="ECO:0007669"/>
    <property type="project" value="InterPro"/>
</dbReference>
<dbReference type="Proteomes" id="UP000240569">
    <property type="component" value="Unassembled WGS sequence"/>
</dbReference>
<evidence type="ECO:0000256" key="10">
    <source>
        <dbReference type="PROSITE-ProRule" id="PRU00703"/>
    </source>
</evidence>
<comment type="subcellular location">
    <subcellularLocation>
        <location evidence="1">Membrane</location>
        <topology evidence="1">Multi-pass membrane protein</topology>
    </subcellularLocation>
</comment>
<dbReference type="Pfam" id="PF00999">
    <property type="entry name" value="Na_H_Exchanger"/>
    <property type="match status" value="1"/>
</dbReference>
<keyword evidence="9" id="KW-0739">Sodium transport</keyword>
<protein>
    <recommendedName>
        <fullName evidence="12">CBS domain-containing protein</fullName>
    </recommendedName>
</protein>
<dbReference type="AlphaFoldDB" id="A0A2R6AGT0"/>
<feature type="transmembrane region" description="Helical" evidence="11">
    <location>
        <begin position="33"/>
        <end position="51"/>
    </location>
</feature>
<dbReference type="CDD" id="cd02205">
    <property type="entry name" value="CBS_pair_SF"/>
    <property type="match status" value="1"/>
</dbReference>
<evidence type="ECO:0000256" key="9">
    <source>
        <dbReference type="ARBA" id="ARBA00023201"/>
    </source>
</evidence>
<feature type="transmembrane region" description="Helical" evidence="11">
    <location>
        <begin position="336"/>
        <end position="356"/>
    </location>
</feature>
<feature type="transmembrane region" description="Helical" evidence="11">
    <location>
        <begin position="6"/>
        <end position="21"/>
    </location>
</feature>
<gene>
    <name evidence="13" type="ORF">B9Q02_05620</name>
</gene>
<dbReference type="Gene3D" id="3.10.580.10">
    <property type="entry name" value="CBS-domain"/>
    <property type="match status" value="1"/>
</dbReference>
<keyword evidence="6" id="KW-0915">Sodium</keyword>
<keyword evidence="8 11" id="KW-0472">Membrane</keyword>
<feature type="transmembrane region" description="Helical" evidence="11">
    <location>
        <begin position="182"/>
        <end position="202"/>
    </location>
</feature>
<keyword evidence="3" id="KW-0050">Antiport</keyword>
<comment type="caution">
    <text evidence="13">The sequence shown here is derived from an EMBL/GenBank/DDBJ whole genome shotgun (WGS) entry which is preliminary data.</text>
</comment>
<dbReference type="EMBL" id="NEXD01000026">
    <property type="protein sequence ID" value="PSN85601.1"/>
    <property type="molecule type" value="Genomic_DNA"/>
</dbReference>
<dbReference type="InterPro" id="IPR038770">
    <property type="entry name" value="Na+/solute_symporter_sf"/>
</dbReference>
<evidence type="ECO:0000256" key="11">
    <source>
        <dbReference type="SAM" id="Phobius"/>
    </source>
</evidence>
<evidence type="ECO:0000256" key="4">
    <source>
        <dbReference type="ARBA" id="ARBA00022692"/>
    </source>
</evidence>
<feature type="transmembrane region" description="Helical" evidence="11">
    <location>
        <begin position="90"/>
        <end position="113"/>
    </location>
</feature>
<evidence type="ECO:0000313" key="14">
    <source>
        <dbReference type="Proteomes" id="UP000240569"/>
    </source>
</evidence>
<evidence type="ECO:0000313" key="13">
    <source>
        <dbReference type="EMBL" id="PSN85601.1"/>
    </source>
</evidence>
<evidence type="ECO:0000259" key="12">
    <source>
        <dbReference type="PROSITE" id="PS51371"/>
    </source>
</evidence>
<dbReference type="InterPro" id="IPR000644">
    <property type="entry name" value="CBS_dom"/>
</dbReference>
<feature type="transmembrane region" description="Helical" evidence="11">
    <location>
        <begin position="362"/>
        <end position="382"/>
    </location>
</feature>
<name>A0A2R6AGT0_9ARCH</name>
<evidence type="ECO:0000256" key="8">
    <source>
        <dbReference type="ARBA" id="ARBA00023136"/>
    </source>
</evidence>